<keyword evidence="1" id="KW-1133">Transmembrane helix</keyword>
<reference evidence="2" key="2">
    <citation type="journal article" date="2023" name="Front. Microbiol.">
        <title>Ralstonia chuxiongensis sp. nov., Ralstonia mojiangensis sp. nov., and Ralstonia soli sp. nov., isolated from tobacco fields, are three novel species in the family Burkholderiaceae.</title>
        <authorList>
            <person name="Lu C.H."/>
            <person name="Zhang Y.Y."/>
            <person name="Jiang N."/>
            <person name="Chen W."/>
            <person name="Shao X."/>
            <person name="Zhao Z.M."/>
            <person name="Lu W.L."/>
            <person name="Hu X."/>
            <person name="Xi Y.X."/>
            <person name="Zou S.Y."/>
            <person name="Wei Q.J."/>
            <person name="Lin Z.L."/>
            <person name="Gong L."/>
            <person name="Gai X.T."/>
            <person name="Zhang L.Q."/>
            <person name="Li J.Y."/>
            <person name="Jin Y."/>
            <person name="Xia Z.Y."/>
        </authorList>
    </citation>
    <scope>NUCLEOTIDE SEQUENCE</scope>
    <source>
        <strain evidence="2">21MJYT02-11</strain>
    </source>
</reference>
<feature type="transmembrane region" description="Helical" evidence="1">
    <location>
        <begin position="30"/>
        <end position="52"/>
    </location>
</feature>
<proteinExistence type="predicted"/>
<reference evidence="2" key="1">
    <citation type="submission" date="2022-06" db="EMBL/GenBank/DDBJ databases">
        <authorList>
            <person name="Lu C.-H."/>
        </authorList>
    </citation>
    <scope>NUCLEOTIDE SEQUENCE</scope>
    <source>
        <strain evidence="2">21MJYT02-11</strain>
    </source>
</reference>
<dbReference type="RefSeq" id="WP_252678508.1">
    <property type="nucleotide sequence ID" value="NZ_JAMXHT010000003.1"/>
</dbReference>
<keyword evidence="1" id="KW-0812">Transmembrane</keyword>
<comment type="caution">
    <text evidence="2">The sequence shown here is derived from an EMBL/GenBank/DDBJ whole genome shotgun (WGS) entry which is preliminary data.</text>
</comment>
<keyword evidence="3" id="KW-1185">Reference proteome</keyword>
<evidence type="ECO:0000313" key="2">
    <source>
        <dbReference type="EMBL" id="MCO5397960.1"/>
    </source>
</evidence>
<sequence>MNERLILGRIQQYAGDQHLSGFHEFETLRLFLRLYTMPMVLGPVVFLAGFCVSGSQVGLNGLAAAH</sequence>
<gene>
    <name evidence="2" type="ORF">NG900_07050</name>
</gene>
<evidence type="ECO:0000256" key="1">
    <source>
        <dbReference type="SAM" id="Phobius"/>
    </source>
</evidence>
<evidence type="ECO:0000313" key="3">
    <source>
        <dbReference type="Proteomes" id="UP001162811"/>
    </source>
</evidence>
<protein>
    <submittedName>
        <fullName evidence="2">Uncharacterized protein</fullName>
    </submittedName>
</protein>
<organism evidence="2 3">
    <name type="scientific">Ralstonia soli</name>
    <dbReference type="NCBI Taxonomy" id="2953896"/>
    <lineage>
        <taxon>Bacteria</taxon>
        <taxon>Pseudomonadati</taxon>
        <taxon>Pseudomonadota</taxon>
        <taxon>Betaproteobacteria</taxon>
        <taxon>Burkholderiales</taxon>
        <taxon>Burkholderiaceae</taxon>
        <taxon>Ralstonia</taxon>
    </lineage>
</organism>
<accession>A0ABT1AHU6</accession>
<dbReference type="Proteomes" id="UP001162811">
    <property type="component" value="Unassembled WGS sequence"/>
</dbReference>
<dbReference type="EMBL" id="JAMXHT010000003">
    <property type="protein sequence ID" value="MCO5397960.1"/>
    <property type="molecule type" value="Genomic_DNA"/>
</dbReference>
<keyword evidence="1" id="KW-0472">Membrane</keyword>
<name>A0ABT1AHU6_9RALS</name>